<name>A0A1F6ACU2_9BACT</name>
<evidence type="ECO:0000313" key="8">
    <source>
        <dbReference type="Proteomes" id="UP000177092"/>
    </source>
</evidence>
<evidence type="ECO:0000256" key="5">
    <source>
        <dbReference type="ARBA" id="ARBA00022801"/>
    </source>
</evidence>
<dbReference type="InterPro" id="IPR008201">
    <property type="entry name" value="HepT-like"/>
</dbReference>
<protein>
    <recommendedName>
        <fullName evidence="9">DUF86 domain-containing protein</fullName>
    </recommendedName>
</protein>
<keyword evidence="3" id="KW-0540">Nuclease</keyword>
<gene>
    <name evidence="7" type="ORF">A3D03_05055</name>
</gene>
<evidence type="ECO:0000256" key="2">
    <source>
        <dbReference type="ARBA" id="ARBA00022649"/>
    </source>
</evidence>
<evidence type="ECO:0000313" key="7">
    <source>
        <dbReference type="EMBL" id="OGG22396.1"/>
    </source>
</evidence>
<keyword evidence="5" id="KW-0378">Hydrolase</keyword>
<evidence type="ECO:0000256" key="3">
    <source>
        <dbReference type="ARBA" id="ARBA00022722"/>
    </source>
</evidence>
<dbReference type="Pfam" id="PF01934">
    <property type="entry name" value="HepT-like"/>
    <property type="match status" value="1"/>
</dbReference>
<dbReference type="AlphaFoldDB" id="A0A1F6ACU2"/>
<dbReference type="Proteomes" id="UP000177092">
    <property type="component" value="Unassembled WGS sequence"/>
</dbReference>
<dbReference type="GO" id="GO:0016787">
    <property type="term" value="F:hydrolase activity"/>
    <property type="evidence" value="ECO:0007669"/>
    <property type="project" value="UniProtKB-KW"/>
</dbReference>
<organism evidence="7 8">
    <name type="scientific">Candidatus Gottesmanbacteria bacterium RIFCSPHIGHO2_02_FULL_40_13</name>
    <dbReference type="NCBI Taxonomy" id="1798384"/>
    <lineage>
        <taxon>Bacteria</taxon>
        <taxon>Candidatus Gottesmaniibacteriota</taxon>
    </lineage>
</organism>
<evidence type="ECO:0000256" key="4">
    <source>
        <dbReference type="ARBA" id="ARBA00022741"/>
    </source>
</evidence>
<keyword evidence="2" id="KW-1277">Toxin-antitoxin system</keyword>
<reference evidence="7 8" key="1">
    <citation type="journal article" date="2016" name="Nat. Commun.">
        <title>Thousands of microbial genomes shed light on interconnected biogeochemical processes in an aquifer system.</title>
        <authorList>
            <person name="Anantharaman K."/>
            <person name="Brown C.T."/>
            <person name="Hug L.A."/>
            <person name="Sharon I."/>
            <person name="Castelle C.J."/>
            <person name="Probst A.J."/>
            <person name="Thomas B.C."/>
            <person name="Singh A."/>
            <person name="Wilkins M.J."/>
            <person name="Karaoz U."/>
            <person name="Brodie E.L."/>
            <person name="Williams K.H."/>
            <person name="Hubbard S.S."/>
            <person name="Banfield J.F."/>
        </authorList>
    </citation>
    <scope>NUCLEOTIDE SEQUENCE [LARGE SCALE GENOMIC DNA]</scope>
</reference>
<sequence>MKHKKNPKFFLEHILESIEEIERNTKDLSKDEFLKLTTIQDAVVRRLEIIGEAVKNLPDSCKIQYKETPWRKIAGLRDVLIHEYFDVDLDLVWKIVKKDIPKLKKQVTELLEKF</sequence>
<accession>A0A1F6ACU2</accession>
<proteinExistence type="inferred from homology"/>
<dbReference type="PANTHER" id="PTHR34139:SF1">
    <property type="entry name" value="RNASE MJ1380-RELATED"/>
    <property type="match status" value="1"/>
</dbReference>
<evidence type="ECO:0000256" key="6">
    <source>
        <dbReference type="ARBA" id="ARBA00024207"/>
    </source>
</evidence>
<dbReference type="InterPro" id="IPR051813">
    <property type="entry name" value="HepT_RNase_toxin"/>
</dbReference>
<dbReference type="GO" id="GO:0004540">
    <property type="term" value="F:RNA nuclease activity"/>
    <property type="evidence" value="ECO:0007669"/>
    <property type="project" value="InterPro"/>
</dbReference>
<evidence type="ECO:0000256" key="1">
    <source>
        <dbReference type="ARBA" id="ARBA00022553"/>
    </source>
</evidence>
<dbReference type="STRING" id="1798384.A3D03_05055"/>
<dbReference type="Gene3D" id="1.20.120.580">
    <property type="entry name" value="bsu32300-like"/>
    <property type="match status" value="1"/>
</dbReference>
<dbReference type="GO" id="GO:0110001">
    <property type="term" value="C:toxin-antitoxin complex"/>
    <property type="evidence" value="ECO:0007669"/>
    <property type="project" value="InterPro"/>
</dbReference>
<comment type="caution">
    <text evidence="7">The sequence shown here is derived from an EMBL/GenBank/DDBJ whole genome shotgun (WGS) entry which is preliminary data.</text>
</comment>
<comment type="similarity">
    <text evidence="6">Belongs to the HepT RNase toxin family.</text>
</comment>
<dbReference type="InterPro" id="IPR037038">
    <property type="entry name" value="HepT-like_sf"/>
</dbReference>
<dbReference type="PANTHER" id="PTHR34139">
    <property type="entry name" value="UPF0331 PROTEIN MJ0127"/>
    <property type="match status" value="1"/>
</dbReference>
<keyword evidence="1" id="KW-0597">Phosphoprotein</keyword>
<evidence type="ECO:0008006" key="9">
    <source>
        <dbReference type="Google" id="ProtNLM"/>
    </source>
</evidence>
<dbReference type="EMBL" id="MFJN01000003">
    <property type="protein sequence ID" value="OGG22396.1"/>
    <property type="molecule type" value="Genomic_DNA"/>
</dbReference>
<keyword evidence="4" id="KW-0547">Nucleotide-binding</keyword>
<dbReference type="GO" id="GO:0000166">
    <property type="term" value="F:nucleotide binding"/>
    <property type="evidence" value="ECO:0007669"/>
    <property type="project" value="UniProtKB-KW"/>
</dbReference>